<evidence type="ECO:0008006" key="3">
    <source>
        <dbReference type="Google" id="ProtNLM"/>
    </source>
</evidence>
<proteinExistence type="predicted"/>
<gene>
    <name evidence="1" type="ORF">LY11_00409</name>
</gene>
<accession>A0A327TCG5</accession>
<dbReference type="RefSeq" id="WP_111632048.1">
    <property type="nucleotide sequence ID" value="NZ_QLLR01000001.1"/>
</dbReference>
<dbReference type="OrthoDB" id="700068at2"/>
<sequence length="306" mass="34409">MTKRFFILPLLLLSIFSCKKKVSQPEIKLFSADYKDMQLNSGFKNNSISIKGTDWSVEYVKDAVSGEVFLDQAGQPIALKGLGNVELQKGWLKLERKQANDQLTLSLKENLGTTARKFLIGILADGNRDQLSFTQTRGKGYTLVKKEITEVPGSRKEYTSEEGLHTITATNPDWVAKFVDISDIYKDVKHMSEFTSDDDDAFNWVNATDTSVFMDEIKKDGKIYWSQPVAYKKGQSLEPYVKTGGSKIEILVQANTSAKARGKITYLSRESHYTFTIKNSSSGNLFEVSGTWKQKVPISTSTELYE</sequence>
<protein>
    <recommendedName>
        <fullName evidence="3">Lipoprotein</fullName>
    </recommendedName>
</protein>
<dbReference type="Proteomes" id="UP000249754">
    <property type="component" value="Unassembled WGS sequence"/>
</dbReference>
<dbReference type="EMBL" id="QLLR01000001">
    <property type="protein sequence ID" value="RAJ37333.1"/>
    <property type="molecule type" value="Genomic_DNA"/>
</dbReference>
<organism evidence="1 2">
    <name type="scientific">Pedobacter cryoconitis</name>
    <dbReference type="NCBI Taxonomy" id="188932"/>
    <lineage>
        <taxon>Bacteria</taxon>
        <taxon>Pseudomonadati</taxon>
        <taxon>Bacteroidota</taxon>
        <taxon>Sphingobacteriia</taxon>
        <taxon>Sphingobacteriales</taxon>
        <taxon>Sphingobacteriaceae</taxon>
        <taxon>Pedobacter</taxon>
    </lineage>
</organism>
<evidence type="ECO:0000313" key="2">
    <source>
        <dbReference type="Proteomes" id="UP000249754"/>
    </source>
</evidence>
<evidence type="ECO:0000313" key="1">
    <source>
        <dbReference type="EMBL" id="RAJ37333.1"/>
    </source>
</evidence>
<dbReference type="AlphaFoldDB" id="A0A327TCG5"/>
<reference evidence="1 2" key="1">
    <citation type="submission" date="2018-06" db="EMBL/GenBank/DDBJ databases">
        <title>Genomic Encyclopedia of Archaeal and Bacterial Type Strains, Phase II (KMG-II): from individual species to whole genera.</title>
        <authorList>
            <person name="Goeker M."/>
        </authorList>
    </citation>
    <scope>NUCLEOTIDE SEQUENCE [LARGE SCALE GENOMIC DNA]</scope>
    <source>
        <strain evidence="1 2">DSM 14825</strain>
    </source>
</reference>
<name>A0A327TCG5_9SPHI</name>
<dbReference type="PROSITE" id="PS51257">
    <property type="entry name" value="PROKAR_LIPOPROTEIN"/>
    <property type="match status" value="1"/>
</dbReference>
<comment type="caution">
    <text evidence="1">The sequence shown here is derived from an EMBL/GenBank/DDBJ whole genome shotgun (WGS) entry which is preliminary data.</text>
</comment>